<gene>
    <name evidence="3" type="ORF">GCM10009576_061640</name>
</gene>
<keyword evidence="4" id="KW-1185">Reference proteome</keyword>
<name>A0ABP4D1Z8_9ACTN</name>
<feature type="compositionally biased region" description="Gly residues" evidence="1">
    <location>
        <begin position="190"/>
        <end position="200"/>
    </location>
</feature>
<evidence type="ECO:0000313" key="4">
    <source>
        <dbReference type="Proteomes" id="UP001500033"/>
    </source>
</evidence>
<feature type="signal peptide" evidence="2">
    <location>
        <begin position="1"/>
        <end position="43"/>
    </location>
</feature>
<feature type="compositionally biased region" description="Polar residues" evidence="1">
    <location>
        <begin position="175"/>
        <end position="189"/>
    </location>
</feature>
<reference evidence="4" key="1">
    <citation type="journal article" date="2019" name="Int. J. Syst. Evol. Microbiol.">
        <title>The Global Catalogue of Microorganisms (GCM) 10K type strain sequencing project: providing services to taxonomists for standard genome sequencing and annotation.</title>
        <authorList>
            <consortium name="The Broad Institute Genomics Platform"/>
            <consortium name="The Broad Institute Genome Sequencing Center for Infectious Disease"/>
            <person name="Wu L."/>
            <person name="Ma J."/>
        </authorList>
    </citation>
    <scope>NUCLEOTIDE SEQUENCE [LARGE SCALE GENOMIC DNA]</scope>
    <source>
        <strain evidence="4">JCM 11445</strain>
    </source>
</reference>
<dbReference type="Proteomes" id="UP001500033">
    <property type="component" value="Unassembled WGS sequence"/>
</dbReference>
<evidence type="ECO:0000313" key="3">
    <source>
        <dbReference type="EMBL" id="GAA0988812.1"/>
    </source>
</evidence>
<comment type="caution">
    <text evidence="3">The sequence shown here is derived from an EMBL/GenBank/DDBJ whole genome shotgun (WGS) entry which is preliminary data.</text>
</comment>
<evidence type="ECO:0000256" key="1">
    <source>
        <dbReference type="SAM" id="MobiDB-lite"/>
    </source>
</evidence>
<protein>
    <recommendedName>
        <fullName evidence="5">Secreted protein</fullName>
    </recommendedName>
</protein>
<proteinExistence type="predicted"/>
<accession>A0ABP4D1Z8</accession>
<feature type="region of interest" description="Disordered" evidence="1">
    <location>
        <begin position="40"/>
        <end position="63"/>
    </location>
</feature>
<organism evidence="3 4">
    <name type="scientific">Streptomyces rhizosphaericus</name>
    <dbReference type="NCBI Taxonomy" id="114699"/>
    <lineage>
        <taxon>Bacteria</taxon>
        <taxon>Bacillati</taxon>
        <taxon>Actinomycetota</taxon>
        <taxon>Actinomycetes</taxon>
        <taxon>Kitasatosporales</taxon>
        <taxon>Streptomycetaceae</taxon>
        <taxon>Streptomyces</taxon>
        <taxon>Streptomyces violaceusniger group</taxon>
    </lineage>
</organism>
<dbReference type="EMBL" id="BAAAIE010000045">
    <property type="protein sequence ID" value="GAA0988812.1"/>
    <property type="molecule type" value="Genomic_DNA"/>
</dbReference>
<keyword evidence="2" id="KW-0732">Signal</keyword>
<evidence type="ECO:0008006" key="5">
    <source>
        <dbReference type="Google" id="ProtNLM"/>
    </source>
</evidence>
<evidence type="ECO:0000256" key="2">
    <source>
        <dbReference type="SAM" id="SignalP"/>
    </source>
</evidence>
<feature type="region of interest" description="Disordered" evidence="1">
    <location>
        <begin position="167"/>
        <end position="200"/>
    </location>
</feature>
<feature type="chain" id="PRO_5045865759" description="Secreted protein" evidence="2">
    <location>
        <begin position="44"/>
        <end position="200"/>
    </location>
</feature>
<sequence>MTVLSAPRPKPDWRLFMHKRKRTALLAATVGALLIGGAGGADAAEPGPSRSAGAKGGTQSNRCTTSSVVGTITVAAGPTEISNQTDCVNTAESGVTTQENRCRTHSVIGPITVALAPGSEIKNGTNCVNVSKSGGVTKQTNKCRTTSVTGPITIGPGSEVTNETNCVNAAGADPQNETQGKSANGTKSGKSGGQGNRQRS</sequence>